<proteinExistence type="predicted"/>
<comment type="caution">
    <text evidence="1">The sequence shown here is derived from an EMBL/GenBank/DDBJ whole genome shotgun (WGS) entry which is preliminary data.</text>
</comment>
<evidence type="ECO:0000313" key="2">
    <source>
        <dbReference type="Proteomes" id="UP001159179"/>
    </source>
</evidence>
<dbReference type="AlphaFoldDB" id="A0AAW6T596"/>
<gene>
    <name evidence="1" type="ORF">P5X88_26780</name>
</gene>
<dbReference type="RefSeq" id="WP_280619229.1">
    <property type="nucleotide sequence ID" value="NZ_JAROYP010000036.1"/>
</dbReference>
<sequence length="271" mass="31783">MENLFMANIQSFKKYSQFKSLKDFNNNIEMFLAEHKKDFTKTEYMLFRRLTKYCANVKGVATASIKAILEGIKIKDCAAGASESTFHRMKRKAIKLGILEVRQTKRTNGSQSTNLWIFKRFVSDSTTIDTPKTEGEQVEQASQKEKDFRQLTPLKTSNSFKTNKQNNINKRIDTLDYTYVSDYVPKEFRNLVKCFFDDARLIEEYWRMVRIDTYRIRNIWLDDEEILHTAIHSFKQMINKLKKGKVHNPIAYFKGVLNKQISKAYCPDLCG</sequence>
<dbReference type="EMBL" id="JAROYP010000036">
    <property type="protein sequence ID" value="MDH5164532.1"/>
    <property type="molecule type" value="Genomic_DNA"/>
</dbReference>
<protein>
    <submittedName>
        <fullName evidence="1">Uncharacterized protein</fullName>
    </submittedName>
</protein>
<name>A0AAW6T596_9BACI</name>
<dbReference type="Proteomes" id="UP001159179">
    <property type="component" value="Unassembled WGS sequence"/>
</dbReference>
<organism evidence="1 2">
    <name type="scientific">Heyndrickxia oleronia</name>
    <dbReference type="NCBI Taxonomy" id="38875"/>
    <lineage>
        <taxon>Bacteria</taxon>
        <taxon>Bacillati</taxon>
        <taxon>Bacillota</taxon>
        <taxon>Bacilli</taxon>
        <taxon>Bacillales</taxon>
        <taxon>Bacillaceae</taxon>
        <taxon>Heyndrickxia</taxon>
    </lineage>
</organism>
<reference evidence="1" key="1">
    <citation type="submission" date="2023-03" db="EMBL/GenBank/DDBJ databases">
        <title>Bacterial isolates from washroom surfaces on a university campus.</title>
        <authorList>
            <person name="Holman D.B."/>
            <person name="Gzyl K.E."/>
            <person name="Taheri A.E."/>
        </authorList>
    </citation>
    <scope>NUCLEOTIDE SEQUENCE</scope>
    <source>
        <strain evidence="1">RD03</strain>
    </source>
</reference>
<evidence type="ECO:0000313" key="1">
    <source>
        <dbReference type="EMBL" id="MDH5164532.1"/>
    </source>
</evidence>
<accession>A0AAW6T596</accession>